<dbReference type="Gene3D" id="1.10.1020.10">
    <property type="entry name" value="Adenine-specific Methyltransferase, Domain 2"/>
    <property type="match status" value="1"/>
</dbReference>
<dbReference type="InterPro" id="IPR002052">
    <property type="entry name" value="DNA_methylase_N6_adenine_CS"/>
</dbReference>
<dbReference type="NCBIfam" id="TIGR00571">
    <property type="entry name" value="dam"/>
    <property type="match status" value="1"/>
</dbReference>
<dbReference type="InterPro" id="IPR029063">
    <property type="entry name" value="SAM-dependent_MTases_sf"/>
</dbReference>
<dbReference type="AlphaFoldDB" id="A0AB36RKY3"/>
<dbReference type="PIRSF" id="PIRSF000398">
    <property type="entry name" value="M_m6A_EcoRV"/>
    <property type="match status" value="1"/>
</dbReference>
<dbReference type="PANTHER" id="PTHR30481">
    <property type="entry name" value="DNA ADENINE METHYLASE"/>
    <property type="match status" value="1"/>
</dbReference>
<dbReference type="GO" id="GO:0009007">
    <property type="term" value="F:site-specific DNA-methyltransferase (adenine-specific) activity"/>
    <property type="evidence" value="ECO:0007669"/>
    <property type="project" value="UniProtKB-UniRule"/>
</dbReference>
<comment type="similarity">
    <text evidence="1 7">Belongs to the N(4)/N(6)-methyltransferase family.</text>
</comment>
<evidence type="ECO:0000256" key="3">
    <source>
        <dbReference type="ARBA" id="ARBA00022603"/>
    </source>
</evidence>
<dbReference type="InterPro" id="IPR012263">
    <property type="entry name" value="M_m6A_EcoRV"/>
</dbReference>
<comment type="catalytic activity">
    <reaction evidence="6 7">
        <text>a 2'-deoxyadenosine in DNA + S-adenosyl-L-methionine = an N(6)-methyl-2'-deoxyadenosine in DNA + S-adenosyl-L-homocysteine + H(+)</text>
        <dbReference type="Rhea" id="RHEA:15197"/>
        <dbReference type="Rhea" id="RHEA-COMP:12418"/>
        <dbReference type="Rhea" id="RHEA-COMP:12419"/>
        <dbReference type="ChEBI" id="CHEBI:15378"/>
        <dbReference type="ChEBI" id="CHEBI:57856"/>
        <dbReference type="ChEBI" id="CHEBI:59789"/>
        <dbReference type="ChEBI" id="CHEBI:90615"/>
        <dbReference type="ChEBI" id="CHEBI:90616"/>
        <dbReference type="EC" id="2.1.1.72"/>
    </reaction>
</comment>
<dbReference type="GO" id="GO:0032259">
    <property type="term" value="P:methylation"/>
    <property type="evidence" value="ECO:0007669"/>
    <property type="project" value="UniProtKB-KW"/>
</dbReference>
<evidence type="ECO:0000256" key="7">
    <source>
        <dbReference type="RuleBase" id="RU361257"/>
    </source>
</evidence>
<name>A0AB36RKY3_9CORY</name>
<dbReference type="GO" id="GO:0043565">
    <property type="term" value="F:sequence-specific DNA binding"/>
    <property type="evidence" value="ECO:0007669"/>
    <property type="project" value="TreeGrafter"/>
</dbReference>
<dbReference type="GO" id="GO:0009307">
    <property type="term" value="P:DNA restriction-modification system"/>
    <property type="evidence" value="ECO:0007669"/>
    <property type="project" value="InterPro"/>
</dbReference>
<keyword evidence="3 7" id="KW-0489">Methyltransferase</keyword>
<dbReference type="GO" id="GO:1904047">
    <property type="term" value="F:S-adenosyl-L-methionine binding"/>
    <property type="evidence" value="ECO:0007669"/>
    <property type="project" value="TreeGrafter"/>
</dbReference>
<gene>
    <name evidence="8" type="ORF">CKJ80_09515</name>
</gene>
<dbReference type="GO" id="GO:0006298">
    <property type="term" value="P:mismatch repair"/>
    <property type="evidence" value="ECO:0007669"/>
    <property type="project" value="TreeGrafter"/>
</dbReference>
<evidence type="ECO:0000256" key="6">
    <source>
        <dbReference type="ARBA" id="ARBA00047942"/>
    </source>
</evidence>
<dbReference type="InterPro" id="IPR023095">
    <property type="entry name" value="Ade_MeTrfase_dom_2"/>
</dbReference>
<evidence type="ECO:0000313" key="8">
    <source>
        <dbReference type="EMBL" id="PAT09809.1"/>
    </source>
</evidence>
<proteinExistence type="inferred from homology"/>
<dbReference type="PANTHER" id="PTHR30481:SF3">
    <property type="entry name" value="DNA ADENINE METHYLASE"/>
    <property type="match status" value="1"/>
</dbReference>
<dbReference type="Proteomes" id="UP000218041">
    <property type="component" value="Unassembled WGS sequence"/>
</dbReference>
<dbReference type="EC" id="2.1.1.72" evidence="2 7"/>
<organism evidence="8 9">
    <name type="scientific">Corynebacterium hadale</name>
    <dbReference type="NCBI Taxonomy" id="2026255"/>
    <lineage>
        <taxon>Bacteria</taxon>
        <taxon>Bacillati</taxon>
        <taxon>Actinomycetota</taxon>
        <taxon>Actinomycetes</taxon>
        <taxon>Mycobacteriales</taxon>
        <taxon>Corynebacteriaceae</taxon>
        <taxon>Corynebacterium</taxon>
    </lineage>
</organism>
<dbReference type="PRINTS" id="PR00505">
    <property type="entry name" value="D12N6MTFRASE"/>
</dbReference>
<sequence length="315" mass="36026">MLLPQQIGHVNVPPLKIQGIKTKLVPFIAANVRWDGSGTYYEPFMGSGVVGFNLAPQRAVFVDINPHLVNFYRSIQSGELTAWKVRDYLEQEAPKLAATPADKHSYYYEVRDRFNETGSPFDFLFLQRSNFNGMMRFNAKGRYNVPFCRKPHRFQPALITKIVNQVHWVETLLAKRPEWEFRHANFTDIIGQLTEQDFLYLDPPYIDRHDEYFCTWSQDLADQLARQVQDSPAGYALSMWHSNIHRENTHLRAWEGELRTTEHFYHVGASVQNRKALTEALVISHGHAVPGDEVASASAKTSVKASAEASLATLF</sequence>
<accession>A0AB36RKY3</accession>
<dbReference type="PROSITE" id="PS00092">
    <property type="entry name" value="N6_MTASE"/>
    <property type="match status" value="1"/>
</dbReference>
<evidence type="ECO:0000256" key="2">
    <source>
        <dbReference type="ARBA" id="ARBA00011900"/>
    </source>
</evidence>
<dbReference type="Pfam" id="PF02086">
    <property type="entry name" value="MethyltransfD12"/>
    <property type="match status" value="1"/>
</dbReference>
<evidence type="ECO:0000313" key="9">
    <source>
        <dbReference type="Proteomes" id="UP000218041"/>
    </source>
</evidence>
<reference evidence="8 9" key="1">
    <citation type="submission" date="2017-08" db="EMBL/GenBank/DDBJ databases">
        <title>Whole genome sequences of 6 clinical strains closest to Corynebacterium imitans.</title>
        <authorList>
            <person name="Bernier A.-M."/>
            <person name="Burdz T."/>
            <person name="Bernard K."/>
        </authorList>
    </citation>
    <scope>NUCLEOTIDE SEQUENCE [LARGE SCALE GENOMIC DNA]</scope>
    <source>
        <strain evidence="8 9">NML92-0415</strain>
    </source>
</reference>
<keyword evidence="4 7" id="KW-0808">Transferase</keyword>
<evidence type="ECO:0000256" key="5">
    <source>
        <dbReference type="ARBA" id="ARBA00022691"/>
    </source>
</evidence>
<evidence type="ECO:0000256" key="1">
    <source>
        <dbReference type="ARBA" id="ARBA00006594"/>
    </source>
</evidence>
<protein>
    <recommendedName>
        <fullName evidence="2 7">Site-specific DNA-methyltransferase (adenine-specific)</fullName>
        <ecNumber evidence="2 7">2.1.1.72</ecNumber>
    </recommendedName>
</protein>
<dbReference type="SUPFAM" id="SSF53335">
    <property type="entry name" value="S-adenosyl-L-methionine-dependent methyltransferases"/>
    <property type="match status" value="1"/>
</dbReference>
<evidence type="ECO:0000256" key="4">
    <source>
        <dbReference type="ARBA" id="ARBA00022679"/>
    </source>
</evidence>
<dbReference type="EMBL" id="NSGP01000014">
    <property type="protein sequence ID" value="PAT09809.1"/>
    <property type="molecule type" value="Genomic_DNA"/>
</dbReference>
<dbReference type="InterPro" id="IPR012327">
    <property type="entry name" value="MeTrfase_D12"/>
</dbReference>
<comment type="caution">
    <text evidence="8">The sequence shown here is derived from an EMBL/GenBank/DDBJ whole genome shotgun (WGS) entry which is preliminary data.</text>
</comment>
<dbReference type="Gene3D" id="3.40.50.150">
    <property type="entry name" value="Vaccinia Virus protein VP39"/>
    <property type="match status" value="1"/>
</dbReference>
<keyword evidence="5 7" id="KW-0949">S-adenosyl-L-methionine</keyword>
<dbReference type="RefSeq" id="WP_095555529.1">
    <property type="nucleotide sequence ID" value="NZ_NSGP01000014.1"/>
</dbReference>